<dbReference type="InterPro" id="IPR003661">
    <property type="entry name" value="HisK_dim/P_dom"/>
</dbReference>
<keyword evidence="4 12" id="KW-0808">Transferase</keyword>
<feature type="domain" description="PAS" evidence="10">
    <location>
        <begin position="519"/>
        <end position="572"/>
    </location>
</feature>
<dbReference type="EC" id="2.7.13.3" evidence="2"/>
<dbReference type="SMART" id="SM00448">
    <property type="entry name" value="REC"/>
    <property type="match status" value="1"/>
</dbReference>
<evidence type="ECO:0000256" key="4">
    <source>
        <dbReference type="ARBA" id="ARBA00022777"/>
    </source>
</evidence>
<dbReference type="EMBL" id="BAABRU010000006">
    <property type="protein sequence ID" value="GAA5528054.1"/>
    <property type="molecule type" value="Genomic_DNA"/>
</dbReference>
<dbReference type="InterPro" id="IPR001789">
    <property type="entry name" value="Sig_transdc_resp-reg_receiver"/>
</dbReference>
<dbReference type="PROSITE" id="PS50110">
    <property type="entry name" value="RESPONSE_REGULATORY"/>
    <property type="match status" value="1"/>
</dbReference>
<dbReference type="InterPro" id="IPR036890">
    <property type="entry name" value="HATPase_C_sf"/>
</dbReference>
<feature type="domain" description="PAC" evidence="11">
    <location>
        <begin position="175"/>
        <end position="228"/>
    </location>
</feature>
<evidence type="ECO:0000259" key="9">
    <source>
        <dbReference type="PROSITE" id="PS50110"/>
    </source>
</evidence>
<reference evidence="12 13" key="1">
    <citation type="submission" date="2024-02" db="EMBL/GenBank/DDBJ databases">
        <title>Herpetosiphon gulosus NBRC 112829.</title>
        <authorList>
            <person name="Ichikawa N."/>
            <person name="Katano-Makiyama Y."/>
            <person name="Hidaka K."/>
        </authorList>
    </citation>
    <scope>NUCLEOTIDE SEQUENCE [LARGE SCALE GENOMIC DNA]</scope>
    <source>
        <strain evidence="12 13">NBRC 112829</strain>
    </source>
</reference>
<dbReference type="PANTHER" id="PTHR43065:SF42">
    <property type="entry name" value="TWO-COMPONENT SENSOR PPRA"/>
    <property type="match status" value="1"/>
</dbReference>
<protein>
    <recommendedName>
        <fullName evidence="2">histidine kinase</fullName>
        <ecNumber evidence="2">2.7.13.3</ecNumber>
    </recommendedName>
</protein>
<dbReference type="SMART" id="SM00387">
    <property type="entry name" value="HATPase_c"/>
    <property type="match status" value="1"/>
</dbReference>
<dbReference type="PROSITE" id="PS50109">
    <property type="entry name" value="HIS_KIN"/>
    <property type="match status" value="1"/>
</dbReference>
<dbReference type="CDD" id="cd00082">
    <property type="entry name" value="HisKA"/>
    <property type="match status" value="1"/>
</dbReference>
<feature type="domain" description="Response regulatory" evidence="9">
    <location>
        <begin position="884"/>
        <end position="999"/>
    </location>
</feature>
<feature type="modified residue" description="4-aspartylphosphate" evidence="6">
    <location>
        <position position="934"/>
    </location>
</feature>
<dbReference type="InterPro" id="IPR013656">
    <property type="entry name" value="PAS_4"/>
</dbReference>
<dbReference type="Proteomes" id="UP001428290">
    <property type="component" value="Unassembled WGS sequence"/>
</dbReference>
<evidence type="ECO:0000256" key="5">
    <source>
        <dbReference type="ARBA" id="ARBA00023012"/>
    </source>
</evidence>
<dbReference type="PROSITE" id="PS50112">
    <property type="entry name" value="PAS"/>
    <property type="match status" value="1"/>
</dbReference>
<dbReference type="Pfam" id="PF08447">
    <property type="entry name" value="PAS_3"/>
    <property type="match status" value="2"/>
</dbReference>
<dbReference type="GO" id="GO:0016301">
    <property type="term" value="F:kinase activity"/>
    <property type="evidence" value="ECO:0007669"/>
    <property type="project" value="UniProtKB-KW"/>
</dbReference>
<dbReference type="SUPFAM" id="SSF52172">
    <property type="entry name" value="CheY-like"/>
    <property type="match status" value="1"/>
</dbReference>
<keyword evidence="5" id="KW-0902">Two-component regulatory system</keyword>
<evidence type="ECO:0000259" key="11">
    <source>
        <dbReference type="PROSITE" id="PS50113"/>
    </source>
</evidence>
<proteinExistence type="predicted"/>
<sequence length="1004" mass="112865">MALFESDPKTVVRMLKLLINFVNTKSLEFLKLIQIAKTRIGGNVFDTIAAHFLRPDKDQIAMPNSLRPAAPRIDQATITKLLHEFDWSSTPLGVIDTWPTAMRSIVDMLLAVPVAIATLWGQQGIMIYNASYATIAGSRHPELFGMPVTAAWPEAADFNQSILDQVFAGKSLTYQKRNFMLQRNGRNEQVWFDLSYSPIFDQNGEILGVMALVVEITAQVLAEQQRHRAEERFQLALDAGLLIGTWDWDIVADRCIVDPRFAEYFSLDPALASQGVSVEAMLEAIHPDDQATIGQLIQSAIHSGQSYRAEYRVLHRDGDYRWVEANGFCIFEQNQPQRFPGVLIDITERKRREDALEHSEARLRAIFDTLPVGLVFAETPTGRITDGNAHVEQILRHPVLPSPATEAYGEWIAYDEHNQLVPIEEYPLAIAVKTGQVSERDFHYQRGDGTRAWIKVIGGPVRDLDNTITGGLITIIDIDREKRAEKQLQALNNDLEGLVAQRTRERDRIWLVSQDLLGIADPAGNWLAINPAWQRTLGWDDSDILGRTSEWLEHHDDHERTRQEVAKLVNGIPTSYFENRFRGRDGEYHWLSWTAVLDNGYLYCVARDISNEKQRQAEIERMQTQLRQSQKMEAIGQLTGGIAHDFNNILTSILGGLDLLQRRINVGRFDTIERYINSAIKSAKRAAALTQRLLAFSRQQALDVQPININSLIQSLDDLLQRSLGEQIQVATNLSDDVWRVRTDANQLENALLNLAINARDAMPYGGILTISTSNIDVQQADQLQLDSHEYVLIEVIDTGTGMSNEVIERAFDPFFTTKPLGQGTGLGLSMIYGFIKQIGGHIHIESQLEYGTSVKLYLPRDQSGLEHGFAAESAQSRSIEGATILVVEDDEAVRMVLIDVLDELGYHTLEAEDASSALTFFEQPTPIDLVISDIGLPKTDGYDLALQLRQRYPTLPILLVSGYTDRVAVRSGELEAHMELLSKPFEITDLANKIHDLLQQSHE</sequence>
<dbReference type="InterPro" id="IPR004358">
    <property type="entry name" value="Sig_transdc_His_kin-like_C"/>
</dbReference>
<dbReference type="InterPro" id="IPR013655">
    <property type="entry name" value="PAS_fold_3"/>
</dbReference>
<evidence type="ECO:0000256" key="7">
    <source>
        <dbReference type="SAM" id="Coils"/>
    </source>
</evidence>
<dbReference type="PANTHER" id="PTHR43065">
    <property type="entry name" value="SENSOR HISTIDINE KINASE"/>
    <property type="match status" value="1"/>
</dbReference>
<evidence type="ECO:0000259" key="10">
    <source>
        <dbReference type="PROSITE" id="PS50112"/>
    </source>
</evidence>
<dbReference type="InterPro" id="IPR001610">
    <property type="entry name" value="PAC"/>
</dbReference>
<gene>
    <name evidence="12" type="primary">rcsC_13</name>
    <name evidence="12" type="ORF">Hgul01_01850</name>
</gene>
<dbReference type="InterPro" id="IPR035965">
    <property type="entry name" value="PAS-like_dom_sf"/>
</dbReference>
<evidence type="ECO:0000256" key="1">
    <source>
        <dbReference type="ARBA" id="ARBA00000085"/>
    </source>
</evidence>
<evidence type="ECO:0000256" key="3">
    <source>
        <dbReference type="ARBA" id="ARBA00022553"/>
    </source>
</evidence>
<name>A0ABP9WY72_9CHLR</name>
<dbReference type="SUPFAM" id="SSF55785">
    <property type="entry name" value="PYP-like sensor domain (PAS domain)"/>
    <property type="match status" value="4"/>
</dbReference>
<dbReference type="SMART" id="SM00086">
    <property type="entry name" value="PAC"/>
    <property type="match status" value="4"/>
</dbReference>
<dbReference type="SMART" id="SM00388">
    <property type="entry name" value="HisKA"/>
    <property type="match status" value="1"/>
</dbReference>
<dbReference type="PROSITE" id="PS50113">
    <property type="entry name" value="PAC"/>
    <property type="match status" value="3"/>
</dbReference>
<feature type="domain" description="PAC" evidence="11">
    <location>
        <begin position="307"/>
        <end position="358"/>
    </location>
</feature>
<dbReference type="InterPro" id="IPR003594">
    <property type="entry name" value="HATPase_dom"/>
</dbReference>
<keyword evidence="3 6" id="KW-0597">Phosphoprotein</keyword>
<dbReference type="CDD" id="cd00130">
    <property type="entry name" value="PAS"/>
    <property type="match status" value="2"/>
</dbReference>
<dbReference type="NCBIfam" id="TIGR00229">
    <property type="entry name" value="sensory_box"/>
    <property type="match status" value="4"/>
</dbReference>
<dbReference type="InterPro" id="IPR011006">
    <property type="entry name" value="CheY-like_superfamily"/>
</dbReference>
<dbReference type="SUPFAM" id="SSF47384">
    <property type="entry name" value="Homodimeric domain of signal transducing histidine kinase"/>
    <property type="match status" value="1"/>
</dbReference>
<dbReference type="SUPFAM" id="SSF55874">
    <property type="entry name" value="ATPase domain of HSP90 chaperone/DNA topoisomerase II/histidine kinase"/>
    <property type="match status" value="1"/>
</dbReference>
<dbReference type="InterPro" id="IPR005467">
    <property type="entry name" value="His_kinase_dom"/>
</dbReference>
<evidence type="ECO:0000256" key="2">
    <source>
        <dbReference type="ARBA" id="ARBA00012438"/>
    </source>
</evidence>
<dbReference type="Pfam" id="PF02518">
    <property type="entry name" value="HATPase_c"/>
    <property type="match status" value="1"/>
</dbReference>
<dbReference type="InterPro" id="IPR000700">
    <property type="entry name" value="PAS-assoc_C"/>
</dbReference>
<dbReference type="Gene3D" id="1.10.287.130">
    <property type="match status" value="1"/>
</dbReference>
<dbReference type="Pfam" id="PF08448">
    <property type="entry name" value="PAS_4"/>
    <property type="match status" value="1"/>
</dbReference>
<keyword evidence="13" id="KW-1185">Reference proteome</keyword>
<comment type="catalytic activity">
    <reaction evidence="1">
        <text>ATP + protein L-histidine = ADP + protein N-phospho-L-histidine.</text>
        <dbReference type="EC" id="2.7.13.3"/>
    </reaction>
</comment>
<dbReference type="PRINTS" id="PR00344">
    <property type="entry name" value="BCTRLSENSOR"/>
</dbReference>
<feature type="domain" description="PAC" evidence="11">
    <location>
        <begin position="438"/>
        <end position="490"/>
    </location>
</feature>
<dbReference type="Gene3D" id="3.30.565.10">
    <property type="entry name" value="Histidine kinase-like ATPase, C-terminal domain"/>
    <property type="match status" value="1"/>
</dbReference>
<dbReference type="Pfam" id="PF13188">
    <property type="entry name" value="PAS_8"/>
    <property type="match status" value="1"/>
</dbReference>
<accession>A0ABP9WY72</accession>
<feature type="coiled-coil region" evidence="7">
    <location>
        <begin position="478"/>
        <end position="508"/>
    </location>
</feature>
<dbReference type="InterPro" id="IPR036097">
    <property type="entry name" value="HisK_dim/P_sf"/>
</dbReference>
<feature type="domain" description="Histidine kinase" evidence="8">
    <location>
        <begin position="641"/>
        <end position="863"/>
    </location>
</feature>
<dbReference type="Gene3D" id="3.40.50.2300">
    <property type="match status" value="1"/>
</dbReference>
<dbReference type="Pfam" id="PF00072">
    <property type="entry name" value="Response_reg"/>
    <property type="match status" value="1"/>
</dbReference>
<dbReference type="SMART" id="SM00091">
    <property type="entry name" value="PAS"/>
    <property type="match status" value="3"/>
</dbReference>
<evidence type="ECO:0000313" key="12">
    <source>
        <dbReference type="EMBL" id="GAA5528054.1"/>
    </source>
</evidence>
<comment type="caution">
    <text evidence="12">The sequence shown here is derived from an EMBL/GenBank/DDBJ whole genome shotgun (WGS) entry which is preliminary data.</text>
</comment>
<dbReference type="Pfam" id="PF00512">
    <property type="entry name" value="HisKA"/>
    <property type="match status" value="1"/>
</dbReference>
<evidence type="ECO:0000313" key="13">
    <source>
        <dbReference type="Proteomes" id="UP001428290"/>
    </source>
</evidence>
<keyword evidence="4 12" id="KW-0418">Kinase</keyword>
<evidence type="ECO:0000256" key="6">
    <source>
        <dbReference type="PROSITE-ProRule" id="PRU00169"/>
    </source>
</evidence>
<keyword evidence="7" id="KW-0175">Coiled coil</keyword>
<dbReference type="InterPro" id="IPR000014">
    <property type="entry name" value="PAS"/>
</dbReference>
<dbReference type="Gene3D" id="3.30.450.20">
    <property type="entry name" value="PAS domain"/>
    <property type="match status" value="4"/>
</dbReference>
<organism evidence="12 13">
    <name type="scientific">Herpetosiphon gulosus</name>
    <dbReference type="NCBI Taxonomy" id="1973496"/>
    <lineage>
        <taxon>Bacteria</taxon>
        <taxon>Bacillati</taxon>
        <taxon>Chloroflexota</taxon>
        <taxon>Chloroflexia</taxon>
        <taxon>Herpetosiphonales</taxon>
        <taxon>Herpetosiphonaceae</taxon>
        <taxon>Herpetosiphon</taxon>
    </lineage>
</organism>
<evidence type="ECO:0000259" key="8">
    <source>
        <dbReference type="PROSITE" id="PS50109"/>
    </source>
</evidence>